<reference evidence="2" key="1">
    <citation type="submission" date="2013-05" db="EMBL/GenBank/DDBJ databases">
        <authorList>
            <person name="Yim A.K.Y."/>
            <person name="Chan T.F."/>
            <person name="Ji K.M."/>
            <person name="Liu X.Y."/>
            <person name="Zhou J.W."/>
            <person name="Li R.Q."/>
            <person name="Yang K.Y."/>
            <person name="Li J."/>
            <person name="Li M."/>
            <person name="Law P.T.W."/>
            <person name="Wu Y.L."/>
            <person name="Cai Z.L."/>
            <person name="Qin H."/>
            <person name="Bao Y."/>
            <person name="Leung R.K.K."/>
            <person name="Ng P.K.S."/>
            <person name="Zou J."/>
            <person name="Zhong X.J."/>
            <person name="Ran P.X."/>
            <person name="Zhong N.S."/>
            <person name="Liu Z.G."/>
            <person name="Tsui S.K.W."/>
        </authorList>
    </citation>
    <scope>NUCLEOTIDE SEQUENCE</scope>
    <source>
        <strain evidence="2">Derf</strain>
        <tissue evidence="2">Whole organism</tissue>
    </source>
</reference>
<dbReference type="AlphaFoldDB" id="A0A922I3B9"/>
<evidence type="ECO:0000256" key="1">
    <source>
        <dbReference type="SAM" id="MobiDB-lite"/>
    </source>
</evidence>
<feature type="region of interest" description="Disordered" evidence="1">
    <location>
        <begin position="1"/>
        <end position="37"/>
    </location>
</feature>
<sequence>MKQEKNQTEISQQVISYLGEKKGRTKQNRNKNKETGNDGLDFIQSCVWSVVGLIRRKDNRSVAWSVTTNFHIHLDNDYSSNI</sequence>
<gene>
    <name evidence="2" type="ORF">DERF_004477</name>
</gene>
<evidence type="ECO:0000313" key="2">
    <source>
        <dbReference type="EMBL" id="KAH9520787.1"/>
    </source>
</evidence>
<organism evidence="2 3">
    <name type="scientific">Dermatophagoides farinae</name>
    <name type="common">American house dust mite</name>
    <dbReference type="NCBI Taxonomy" id="6954"/>
    <lineage>
        <taxon>Eukaryota</taxon>
        <taxon>Metazoa</taxon>
        <taxon>Ecdysozoa</taxon>
        <taxon>Arthropoda</taxon>
        <taxon>Chelicerata</taxon>
        <taxon>Arachnida</taxon>
        <taxon>Acari</taxon>
        <taxon>Acariformes</taxon>
        <taxon>Sarcoptiformes</taxon>
        <taxon>Astigmata</taxon>
        <taxon>Psoroptidia</taxon>
        <taxon>Analgoidea</taxon>
        <taxon>Pyroglyphidae</taxon>
        <taxon>Dermatophagoidinae</taxon>
        <taxon>Dermatophagoides</taxon>
    </lineage>
</organism>
<keyword evidence="3" id="KW-1185">Reference proteome</keyword>
<dbReference type="Proteomes" id="UP000790347">
    <property type="component" value="Unassembled WGS sequence"/>
</dbReference>
<comment type="caution">
    <text evidence="2">The sequence shown here is derived from an EMBL/GenBank/DDBJ whole genome shotgun (WGS) entry which is preliminary data.</text>
</comment>
<dbReference type="EMBL" id="ASGP02000002">
    <property type="protein sequence ID" value="KAH9520787.1"/>
    <property type="molecule type" value="Genomic_DNA"/>
</dbReference>
<reference evidence="2" key="2">
    <citation type="journal article" date="2022" name="Res Sq">
        <title>Comparative Genomics Reveals Insights into the Divergent Evolution of Astigmatic Mites and Household Pest Adaptations.</title>
        <authorList>
            <person name="Xiong Q."/>
            <person name="Wan A.T.-Y."/>
            <person name="Liu X.-Y."/>
            <person name="Fung C.S.-H."/>
            <person name="Xiao X."/>
            <person name="Malainual N."/>
            <person name="Hou J."/>
            <person name="Wang L."/>
            <person name="Wang M."/>
            <person name="Yang K."/>
            <person name="Cui Y."/>
            <person name="Leung E."/>
            <person name="Nong W."/>
            <person name="Shin S.-K."/>
            <person name="Au S."/>
            <person name="Jeong K.Y."/>
            <person name="Chew F.T."/>
            <person name="Hui J."/>
            <person name="Leung T.F."/>
            <person name="Tungtrongchitr A."/>
            <person name="Zhong N."/>
            <person name="Liu Z."/>
            <person name="Tsui S."/>
        </authorList>
    </citation>
    <scope>NUCLEOTIDE SEQUENCE</scope>
    <source>
        <strain evidence="2">Derf</strain>
        <tissue evidence="2">Whole organism</tissue>
    </source>
</reference>
<proteinExistence type="predicted"/>
<evidence type="ECO:0000313" key="3">
    <source>
        <dbReference type="Proteomes" id="UP000790347"/>
    </source>
</evidence>
<name>A0A922I3B9_DERFA</name>
<protein>
    <submittedName>
        <fullName evidence="2">Uncharacterized protein</fullName>
    </submittedName>
</protein>
<accession>A0A922I3B9</accession>